<reference evidence="6 7" key="1">
    <citation type="submission" date="2019-11" db="EMBL/GenBank/DDBJ databases">
        <title>Spirosoma endbachense sp. nov., isolated from a natural salt meadow.</title>
        <authorList>
            <person name="Rojas J."/>
            <person name="Ambika Manirajan B."/>
            <person name="Ratering S."/>
            <person name="Suarez C."/>
            <person name="Geissler-Plaum R."/>
            <person name="Schnell S."/>
        </authorList>
    </citation>
    <scope>NUCLEOTIDE SEQUENCE [LARGE SCALE GENOMIC DNA]</scope>
    <source>
        <strain evidence="6 7">I-24</strain>
    </source>
</reference>
<dbReference type="PROSITE" id="PS00061">
    <property type="entry name" value="ADH_SHORT"/>
    <property type="match status" value="1"/>
</dbReference>
<keyword evidence="3" id="KW-0560">Oxidoreductase</keyword>
<dbReference type="PRINTS" id="PR00081">
    <property type="entry name" value="GDHRDH"/>
</dbReference>
<comment type="similarity">
    <text evidence="1">Belongs to the short-chain dehydrogenases/reductases (SDR) family.</text>
</comment>
<dbReference type="Gene3D" id="3.40.50.720">
    <property type="entry name" value="NAD(P)-binding Rossmann-like Domain"/>
    <property type="match status" value="1"/>
</dbReference>
<evidence type="ECO:0000256" key="4">
    <source>
        <dbReference type="ARBA" id="ARBA00023027"/>
    </source>
</evidence>
<keyword evidence="4" id="KW-0520">NAD</keyword>
<name>A0A6P1W8P2_9BACT</name>
<evidence type="ECO:0000313" key="6">
    <source>
        <dbReference type="EMBL" id="QHW00281.1"/>
    </source>
</evidence>
<dbReference type="FunFam" id="3.40.50.720:FF:000084">
    <property type="entry name" value="Short-chain dehydrogenase reductase"/>
    <property type="match status" value="1"/>
</dbReference>
<proteinExistence type="inferred from homology"/>
<dbReference type="Proteomes" id="UP000464577">
    <property type="component" value="Chromosome"/>
</dbReference>
<dbReference type="RefSeq" id="WP_162390671.1">
    <property type="nucleotide sequence ID" value="NZ_CP045997.1"/>
</dbReference>
<dbReference type="KEGG" id="senf:GJR95_36980"/>
<evidence type="ECO:0000256" key="3">
    <source>
        <dbReference type="ARBA" id="ARBA00023002"/>
    </source>
</evidence>
<evidence type="ECO:0000313" key="7">
    <source>
        <dbReference type="Proteomes" id="UP000464577"/>
    </source>
</evidence>
<evidence type="ECO:0000259" key="5">
    <source>
        <dbReference type="SMART" id="SM00822"/>
    </source>
</evidence>
<dbReference type="InterPro" id="IPR036291">
    <property type="entry name" value="NAD(P)-bd_dom_sf"/>
</dbReference>
<dbReference type="SUPFAM" id="SSF51735">
    <property type="entry name" value="NAD(P)-binding Rossmann-fold domains"/>
    <property type="match status" value="1"/>
</dbReference>
<dbReference type="PANTHER" id="PTHR43943:SF17">
    <property type="entry name" value="3-PHENYLPROPIONATE-DIHYDRODIOL_CINNAMIC ACID-DIHYDRODIOL DEHYDROGENASE"/>
    <property type="match status" value="1"/>
</dbReference>
<dbReference type="PANTHER" id="PTHR43943">
    <property type="entry name" value="DEHYDROGENASE/REDUCTASE (SDR FAMILY) MEMBER 4"/>
    <property type="match status" value="1"/>
</dbReference>
<dbReference type="InterPro" id="IPR002347">
    <property type="entry name" value="SDR_fam"/>
</dbReference>
<protein>
    <submittedName>
        <fullName evidence="6">SDR family oxidoreductase</fullName>
    </submittedName>
</protein>
<dbReference type="CDD" id="cd05233">
    <property type="entry name" value="SDR_c"/>
    <property type="match status" value="1"/>
</dbReference>
<dbReference type="SMART" id="SM00822">
    <property type="entry name" value="PKS_KR"/>
    <property type="match status" value="1"/>
</dbReference>
<keyword evidence="2" id="KW-0058">Aromatic hydrocarbons catabolism</keyword>
<dbReference type="EMBL" id="CP045997">
    <property type="protein sequence ID" value="QHW00281.1"/>
    <property type="molecule type" value="Genomic_DNA"/>
</dbReference>
<dbReference type="PRINTS" id="PR00080">
    <property type="entry name" value="SDRFAMILY"/>
</dbReference>
<evidence type="ECO:0000256" key="2">
    <source>
        <dbReference type="ARBA" id="ARBA00022797"/>
    </source>
</evidence>
<feature type="domain" description="Ketoreductase" evidence="5">
    <location>
        <begin position="7"/>
        <end position="179"/>
    </location>
</feature>
<dbReference type="GO" id="GO:0016491">
    <property type="term" value="F:oxidoreductase activity"/>
    <property type="evidence" value="ECO:0007669"/>
    <property type="project" value="UniProtKB-KW"/>
</dbReference>
<accession>A0A6P1W8P2</accession>
<organism evidence="6 7">
    <name type="scientific">Spirosoma endbachense</name>
    <dbReference type="NCBI Taxonomy" id="2666025"/>
    <lineage>
        <taxon>Bacteria</taxon>
        <taxon>Pseudomonadati</taxon>
        <taxon>Bacteroidota</taxon>
        <taxon>Cytophagia</taxon>
        <taxon>Cytophagales</taxon>
        <taxon>Cytophagaceae</taxon>
        <taxon>Spirosoma</taxon>
    </lineage>
</organism>
<dbReference type="AlphaFoldDB" id="A0A6P1W8P2"/>
<dbReference type="Pfam" id="PF13561">
    <property type="entry name" value="adh_short_C2"/>
    <property type="match status" value="1"/>
</dbReference>
<keyword evidence="7" id="KW-1185">Reference proteome</keyword>
<sequence length="248" mass="26184">MNTLTGKIALVTGGNSGIGYAAANELKQQGAQVIITGRRKEAVEKAATDLDVTGVVADQGQLAAVDELAAFVKDRYGKIDILIINAGVLGGASIVQATEEAFDTVFNVNFKGAYFTLSRFIPLLNDGGSVVFLSSNTVSMDGANSSIYSSSKAALNAIMRIAAVELAPRHIRVNSISPGPTQTEILKKAGNADDQLQQLNNWMIDRIPLKQIGKAEDVGKRVAYFSSDAASFITGAELIMDGGMSLKR</sequence>
<evidence type="ECO:0000256" key="1">
    <source>
        <dbReference type="ARBA" id="ARBA00006484"/>
    </source>
</evidence>
<dbReference type="InterPro" id="IPR057326">
    <property type="entry name" value="KR_dom"/>
</dbReference>
<gene>
    <name evidence="6" type="ORF">GJR95_36980</name>
</gene>
<dbReference type="InterPro" id="IPR020904">
    <property type="entry name" value="Sc_DH/Rdtase_CS"/>
</dbReference>